<protein>
    <recommendedName>
        <fullName evidence="12">Riboflavin biosynthesis protein RibD</fullName>
    </recommendedName>
    <domain>
        <recommendedName>
            <fullName evidence="12">Diaminohydroxyphosphoribosylaminopyrimidine deaminase</fullName>
            <shortName evidence="12">DRAP deaminase</shortName>
            <ecNumber evidence="12">3.5.4.26</ecNumber>
        </recommendedName>
        <alternativeName>
            <fullName evidence="12">Riboflavin-specific deaminase</fullName>
        </alternativeName>
    </domain>
    <domain>
        <recommendedName>
            <fullName evidence="12">5-amino-6-(5-phosphoribosylamino)uracil reductase</fullName>
            <ecNumber evidence="12">1.1.1.193</ecNumber>
        </recommendedName>
        <alternativeName>
            <fullName evidence="12">HTP reductase</fullName>
        </alternativeName>
    </domain>
</protein>
<feature type="binding site" evidence="15">
    <location>
        <position position="70"/>
    </location>
    <ligand>
        <name>Zn(2+)</name>
        <dbReference type="ChEBI" id="CHEBI:29105"/>
        <note>catalytic</note>
    </ligand>
</feature>
<dbReference type="PROSITE" id="PS00903">
    <property type="entry name" value="CYT_DCMP_DEAMINASES_1"/>
    <property type="match status" value="1"/>
</dbReference>
<evidence type="ECO:0000256" key="4">
    <source>
        <dbReference type="ARBA" id="ARBA00005259"/>
    </source>
</evidence>
<dbReference type="GO" id="GO:0008835">
    <property type="term" value="F:diaminohydroxyphosphoribosylaminopyrimidine deaminase activity"/>
    <property type="evidence" value="ECO:0007669"/>
    <property type="project" value="UniProtKB-EC"/>
</dbReference>
<dbReference type="Gene3D" id="3.40.430.10">
    <property type="entry name" value="Dihydrofolate Reductase, subunit A"/>
    <property type="match status" value="1"/>
</dbReference>
<dbReference type="PIRSF" id="PIRSF006769">
    <property type="entry name" value="RibD"/>
    <property type="match status" value="1"/>
</dbReference>
<keyword evidence="8 12" id="KW-0862">Zinc</keyword>
<evidence type="ECO:0000313" key="18">
    <source>
        <dbReference type="Proteomes" id="UP000076079"/>
    </source>
</evidence>
<dbReference type="GO" id="GO:0009231">
    <property type="term" value="P:riboflavin biosynthetic process"/>
    <property type="evidence" value="ECO:0007669"/>
    <property type="project" value="UniProtKB-UniPathway"/>
</dbReference>
<evidence type="ECO:0000256" key="14">
    <source>
        <dbReference type="PIRSR" id="PIRSR006769-2"/>
    </source>
</evidence>
<dbReference type="InterPro" id="IPR002734">
    <property type="entry name" value="RibDG_C"/>
</dbReference>
<dbReference type="Pfam" id="PF01872">
    <property type="entry name" value="RibD_C"/>
    <property type="match status" value="1"/>
</dbReference>
<feature type="binding site" evidence="14">
    <location>
        <position position="202"/>
    </location>
    <ligand>
        <name>substrate</name>
    </ligand>
</feature>
<evidence type="ECO:0000256" key="1">
    <source>
        <dbReference type="ARBA" id="ARBA00002151"/>
    </source>
</evidence>
<reference evidence="18" key="2">
    <citation type="submission" date="2016-04" db="EMBL/GenBank/DDBJ databases">
        <title>First Complete Genome Sequence of a Subdivision 6 Acidobacterium.</title>
        <authorList>
            <person name="Huang S."/>
            <person name="Vieira S."/>
            <person name="Bunk B."/>
            <person name="Riedel T."/>
            <person name="Sproeer C."/>
            <person name="Overmann J."/>
        </authorList>
    </citation>
    <scope>NUCLEOTIDE SEQUENCE [LARGE SCALE GENOMIC DNA]</scope>
    <source>
        <strain evidence="18">DSM 100886 HEG_-6_39</strain>
    </source>
</reference>
<dbReference type="InterPro" id="IPR050765">
    <property type="entry name" value="Riboflavin_Biosynth_HTPR"/>
</dbReference>
<comment type="function">
    <text evidence="1 12">Converts 2,5-diamino-6-(ribosylamino)-4(3h)-pyrimidinone 5'-phosphate into 5-amino-6-(ribosylamino)-2,4(1h,3h)-pyrimidinedione 5'-phosphate.</text>
</comment>
<dbReference type="GO" id="GO:0008270">
    <property type="term" value="F:zinc ion binding"/>
    <property type="evidence" value="ECO:0007669"/>
    <property type="project" value="InterPro"/>
</dbReference>
<name>A0A143PRD9_LUTPR</name>
<keyword evidence="7 12" id="KW-0479">Metal-binding</keyword>
<feature type="binding site" evidence="14">
    <location>
        <position position="195"/>
    </location>
    <ligand>
        <name>NADP(+)</name>
        <dbReference type="ChEBI" id="CHEBI:58349"/>
    </ligand>
</feature>
<dbReference type="NCBIfam" id="TIGR00326">
    <property type="entry name" value="eubact_ribD"/>
    <property type="match status" value="1"/>
</dbReference>
<comment type="catalytic activity">
    <reaction evidence="12">
        <text>2,5-diamino-6-hydroxy-4-(5-phosphoribosylamino)-pyrimidine + H2O + H(+) = 5-amino-6-(5-phospho-D-ribosylamino)uracil + NH4(+)</text>
        <dbReference type="Rhea" id="RHEA:21868"/>
        <dbReference type="ChEBI" id="CHEBI:15377"/>
        <dbReference type="ChEBI" id="CHEBI:15378"/>
        <dbReference type="ChEBI" id="CHEBI:28938"/>
        <dbReference type="ChEBI" id="CHEBI:58453"/>
        <dbReference type="ChEBI" id="CHEBI:58614"/>
        <dbReference type="EC" id="3.5.4.26"/>
    </reaction>
</comment>
<dbReference type="InterPro" id="IPR004794">
    <property type="entry name" value="Eubact_RibD"/>
</dbReference>
<dbReference type="AlphaFoldDB" id="A0A143PRD9"/>
<dbReference type="PROSITE" id="PS51747">
    <property type="entry name" value="CYT_DCMP_DEAMINASES_2"/>
    <property type="match status" value="1"/>
</dbReference>
<dbReference type="InterPro" id="IPR024072">
    <property type="entry name" value="DHFR-like_dom_sf"/>
</dbReference>
<dbReference type="InterPro" id="IPR016193">
    <property type="entry name" value="Cytidine_deaminase-like"/>
</dbReference>
<keyword evidence="18" id="KW-1185">Reference proteome</keyword>
<feature type="binding site" evidence="14">
    <location>
        <position position="191"/>
    </location>
    <ligand>
        <name>NADP(+)</name>
        <dbReference type="ChEBI" id="CHEBI:58349"/>
    </ligand>
</feature>
<evidence type="ECO:0000256" key="3">
    <source>
        <dbReference type="ARBA" id="ARBA00004910"/>
    </source>
</evidence>
<keyword evidence="11" id="KW-0511">Multifunctional enzyme</keyword>
<evidence type="ECO:0000313" key="17">
    <source>
        <dbReference type="EMBL" id="AMY10981.1"/>
    </source>
</evidence>
<accession>A0A143PRD9</accession>
<dbReference type="GO" id="GO:0008703">
    <property type="term" value="F:5-amino-6-(5-phosphoribosylamino)uracil reductase activity"/>
    <property type="evidence" value="ECO:0007669"/>
    <property type="project" value="UniProtKB-EC"/>
</dbReference>
<dbReference type="EC" id="1.1.1.193" evidence="12"/>
<feature type="binding site" evidence="14">
    <location>
        <begin position="287"/>
        <end position="293"/>
    </location>
    <ligand>
        <name>NADP(+)</name>
        <dbReference type="ChEBI" id="CHEBI:58349"/>
    </ligand>
</feature>
<evidence type="ECO:0000256" key="15">
    <source>
        <dbReference type="PIRSR" id="PIRSR006769-3"/>
    </source>
</evidence>
<comment type="pathway">
    <text evidence="2 12">Cofactor biosynthesis; riboflavin biosynthesis; 5-amino-6-(D-ribitylamino)uracil from GTP: step 2/4.</text>
</comment>
<keyword evidence="12" id="KW-0378">Hydrolase</keyword>
<feature type="binding site" evidence="14">
    <location>
        <position position="149"/>
    </location>
    <ligand>
        <name>NADP(+)</name>
        <dbReference type="ChEBI" id="CHEBI:58349"/>
    </ligand>
</feature>
<comment type="pathway">
    <text evidence="3 12">Cofactor biosynthesis; riboflavin biosynthesis; 5-amino-6-(D-ribitylamino)uracil from GTP: step 3/4.</text>
</comment>
<comment type="catalytic activity">
    <reaction evidence="12">
        <text>5-amino-6-(5-phospho-D-ribitylamino)uracil + NADP(+) = 5-amino-6-(5-phospho-D-ribosylamino)uracil + NADPH + H(+)</text>
        <dbReference type="Rhea" id="RHEA:17845"/>
        <dbReference type="ChEBI" id="CHEBI:15378"/>
        <dbReference type="ChEBI" id="CHEBI:57783"/>
        <dbReference type="ChEBI" id="CHEBI:58349"/>
        <dbReference type="ChEBI" id="CHEBI:58421"/>
        <dbReference type="ChEBI" id="CHEBI:58453"/>
        <dbReference type="EC" id="1.1.1.193"/>
    </reaction>
</comment>
<organism evidence="17 18">
    <name type="scientific">Luteitalea pratensis</name>
    <dbReference type="NCBI Taxonomy" id="1855912"/>
    <lineage>
        <taxon>Bacteria</taxon>
        <taxon>Pseudomonadati</taxon>
        <taxon>Acidobacteriota</taxon>
        <taxon>Vicinamibacteria</taxon>
        <taxon>Vicinamibacterales</taxon>
        <taxon>Vicinamibacteraceae</taxon>
        <taxon>Luteitalea</taxon>
    </lineage>
</organism>
<keyword evidence="9 12" id="KW-0521">NADP</keyword>
<evidence type="ECO:0000256" key="8">
    <source>
        <dbReference type="ARBA" id="ARBA00022833"/>
    </source>
</evidence>
<evidence type="ECO:0000259" key="16">
    <source>
        <dbReference type="PROSITE" id="PS51747"/>
    </source>
</evidence>
<keyword evidence="10 12" id="KW-0560">Oxidoreductase</keyword>
<dbReference type="SUPFAM" id="SSF53597">
    <property type="entry name" value="Dihydrofolate reductase-like"/>
    <property type="match status" value="1"/>
</dbReference>
<dbReference type="PANTHER" id="PTHR38011:SF7">
    <property type="entry name" value="2,5-DIAMINO-6-RIBOSYLAMINO-4(3H)-PYRIMIDINONE 5'-PHOSPHATE REDUCTASE"/>
    <property type="match status" value="1"/>
</dbReference>
<evidence type="ECO:0000256" key="10">
    <source>
        <dbReference type="ARBA" id="ARBA00023002"/>
    </source>
</evidence>
<feature type="domain" description="CMP/dCMP-type deaminase" evidence="16">
    <location>
        <begin position="1"/>
        <end position="106"/>
    </location>
</feature>
<dbReference type="InterPro" id="IPR016192">
    <property type="entry name" value="APOBEC/CMP_deaminase_Zn-bd"/>
</dbReference>
<dbReference type="EMBL" id="CP015136">
    <property type="protein sequence ID" value="AMY10981.1"/>
    <property type="molecule type" value="Genomic_DNA"/>
</dbReference>
<dbReference type="EC" id="3.5.4.26" evidence="12"/>
<dbReference type="SUPFAM" id="SSF53927">
    <property type="entry name" value="Cytidine deaminase-like"/>
    <property type="match status" value="1"/>
</dbReference>
<dbReference type="OrthoDB" id="9800865at2"/>
<evidence type="ECO:0000256" key="5">
    <source>
        <dbReference type="ARBA" id="ARBA00007417"/>
    </source>
</evidence>
<feature type="binding site" evidence="14">
    <location>
        <position position="179"/>
    </location>
    <ligand>
        <name>substrate</name>
    </ligand>
</feature>
<dbReference type="CDD" id="cd01284">
    <property type="entry name" value="Riboflavin_deaminase-reductase"/>
    <property type="match status" value="1"/>
</dbReference>
<evidence type="ECO:0000256" key="11">
    <source>
        <dbReference type="ARBA" id="ARBA00023268"/>
    </source>
</evidence>
<dbReference type="STRING" id="1855912.LuPra_04225"/>
<sequence length="349" mass="36238">MARALWHAERGRAATTPNPVVGAVIVSDEGVVVGAGHHQVAGGPHAEVVALQAAGALAAGATLYCTLEPCGHTGRTGPCCVAVAEAGVRRVVVATGDPFPEVSGRGFAYLRERGIEVATGVGRRDARRQNAPFFRAVELGRPWVHLKVAMSLDGAVAARRGERTTISGPEAARWTQRVRGRVDAIAIGAATARIDDPLLTARDVYRHRPLLRVVFDRQVSLSPSSRLVGSLDAGPVIVIADGLHADGAAAAGLRGRGVVVQATDGTISGALGALVARGVHSLLIEGGPTLQAACWAAGVVDRVSELVSDCAFGPGAVRWDVPAWLNGWTPRTVPLGRDILMEADVYGTD</sequence>
<feature type="binding site" evidence="14">
    <location>
        <position position="285"/>
    </location>
    <ligand>
        <name>substrate</name>
    </ligand>
</feature>
<keyword evidence="6 12" id="KW-0686">Riboflavin biosynthesis</keyword>
<comment type="similarity">
    <text evidence="5 12">In the C-terminal section; belongs to the HTP reductase family.</text>
</comment>
<evidence type="ECO:0000256" key="12">
    <source>
        <dbReference type="PIRNR" id="PIRNR006769"/>
    </source>
</evidence>
<reference evidence="17 18" key="1">
    <citation type="journal article" date="2016" name="Genome Announc.">
        <title>First Complete Genome Sequence of a Subdivision 6 Acidobacterium Strain.</title>
        <authorList>
            <person name="Huang S."/>
            <person name="Vieira S."/>
            <person name="Bunk B."/>
            <person name="Riedel T."/>
            <person name="Sproer C."/>
            <person name="Overmann J."/>
        </authorList>
    </citation>
    <scope>NUCLEOTIDE SEQUENCE [LARGE SCALE GENOMIC DNA]</scope>
    <source>
        <strain evidence="18">DSM 100886 HEG_-6_39</strain>
    </source>
</reference>
<dbReference type="UniPathway" id="UPA00275">
    <property type="reaction ID" value="UER00401"/>
</dbReference>
<evidence type="ECO:0000256" key="9">
    <source>
        <dbReference type="ARBA" id="ARBA00022857"/>
    </source>
</evidence>
<evidence type="ECO:0000256" key="2">
    <source>
        <dbReference type="ARBA" id="ARBA00004882"/>
    </source>
</evidence>
<dbReference type="Gene3D" id="3.40.140.10">
    <property type="entry name" value="Cytidine Deaminase, domain 2"/>
    <property type="match status" value="1"/>
</dbReference>
<dbReference type="Pfam" id="PF00383">
    <property type="entry name" value="dCMP_cyt_deam_1"/>
    <property type="match status" value="1"/>
</dbReference>
<comment type="similarity">
    <text evidence="4 12">In the N-terminal section; belongs to the cytidine and deoxycytidylate deaminase family.</text>
</comment>
<dbReference type="KEGG" id="abac:LuPra_04225"/>
<feature type="binding site" evidence="15">
    <location>
        <position position="79"/>
    </location>
    <ligand>
        <name>Zn(2+)</name>
        <dbReference type="ChEBI" id="CHEBI:29105"/>
        <note>catalytic</note>
    </ligand>
</feature>
<feature type="active site" description="Proton donor" evidence="13">
    <location>
        <position position="47"/>
    </location>
</feature>
<dbReference type="Proteomes" id="UP000076079">
    <property type="component" value="Chromosome"/>
</dbReference>
<feature type="binding site" evidence="14">
    <location>
        <position position="199"/>
    </location>
    <ligand>
        <name>NADP(+)</name>
        <dbReference type="ChEBI" id="CHEBI:58349"/>
    </ligand>
</feature>
<gene>
    <name evidence="17" type="primary">ribD</name>
    <name evidence="17" type="ORF">LuPra_04225</name>
</gene>
<dbReference type="InterPro" id="IPR002125">
    <property type="entry name" value="CMP_dCMP_dom"/>
</dbReference>
<comment type="cofactor">
    <cofactor evidence="12 15">
        <name>Zn(2+)</name>
        <dbReference type="ChEBI" id="CHEBI:29105"/>
    </cofactor>
    <text evidence="12 15">Binds 1 zinc ion.</text>
</comment>
<evidence type="ECO:0000256" key="6">
    <source>
        <dbReference type="ARBA" id="ARBA00022619"/>
    </source>
</evidence>
<feature type="binding site" evidence="15">
    <location>
        <position position="45"/>
    </location>
    <ligand>
        <name>Zn(2+)</name>
        <dbReference type="ChEBI" id="CHEBI:29105"/>
        <note>catalytic</note>
    </ligand>
</feature>
<evidence type="ECO:0000256" key="7">
    <source>
        <dbReference type="ARBA" id="ARBA00022723"/>
    </source>
</evidence>
<evidence type="ECO:0000256" key="13">
    <source>
        <dbReference type="PIRSR" id="PIRSR006769-1"/>
    </source>
</evidence>
<dbReference type="PANTHER" id="PTHR38011">
    <property type="entry name" value="DIHYDROFOLATE REDUCTASE FAMILY PROTEIN (AFU_ORTHOLOGUE AFUA_8G06820)"/>
    <property type="match status" value="1"/>
</dbReference>
<dbReference type="PATRIC" id="fig|1813736.3.peg.4465"/>
<proteinExistence type="inferred from homology"/>